<evidence type="ECO:0000256" key="1">
    <source>
        <dbReference type="ARBA" id="ARBA00006174"/>
    </source>
</evidence>
<evidence type="ECO:0000313" key="5">
    <source>
        <dbReference type="EMBL" id="QOZ64206.1"/>
    </source>
</evidence>
<dbReference type="GO" id="GO:0016829">
    <property type="term" value="F:lyase activity"/>
    <property type="evidence" value="ECO:0007669"/>
    <property type="project" value="InterPro"/>
</dbReference>
<sequence length="474" mass="51314">MNEITSSAAEATRSRPPVTAFLADWVTKLRFSDIPTEAVETTKRAFADTLSVTLAGAGEAAASRARQALVDEPGKSLVIGTSLRTTARTAAFLNGVAAHVHDFDDGNATMLGHPSTGMVPALLALADERNVSGEQLITAYVAGMEVGAKIARAMTYQHNANGWHTTSTFGTFAATAASAKLLGLDAQQTRDALGIAASMACGIRQNFGTSTKPVHAGRAAENGVMAAKLALAGIDASPTAIEGHEGFMHLFGDLSVICFEDAMRDMGAPFEVMRINVKLYPVCAMVLPALDVLVEGLRNKELDLADITSVRCGTSYQTLNIMRYDRPESHLQAKFSYSYCVAVALRKGDVTLADFTPDALKDPATRKIMESVEPYVHPDQSTPELFEPLYRAGKAFTEVDVMRRDGSLFKRRKSNYIGSSSDPVSWEHLERKYRACTDGMFDSARSDLILTRFQHLDRLNRVGTPILLGLEELQ</sequence>
<dbReference type="InterPro" id="IPR042183">
    <property type="entry name" value="MmgE/PrpD_sf_1"/>
</dbReference>
<dbReference type="Gene3D" id="1.10.4100.10">
    <property type="entry name" value="2-methylcitrate dehydratase PrpD"/>
    <property type="match status" value="1"/>
</dbReference>
<keyword evidence="6" id="KW-1185">Reference proteome</keyword>
<dbReference type="InterPro" id="IPR042188">
    <property type="entry name" value="MmgE/PrpD_sf_2"/>
</dbReference>
<gene>
    <name evidence="4" type="ORF">GCM10010987_44750</name>
    <name evidence="5" type="ORF">XH86_35890</name>
</gene>
<organism evidence="4 7">
    <name type="scientific">Bradyrhizobium guangdongense</name>
    <dbReference type="NCBI Taxonomy" id="1325090"/>
    <lineage>
        <taxon>Bacteria</taxon>
        <taxon>Pseudomonadati</taxon>
        <taxon>Pseudomonadota</taxon>
        <taxon>Alphaproteobacteria</taxon>
        <taxon>Hyphomicrobiales</taxon>
        <taxon>Nitrobacteraceae</taxon>
        <taxon>Bradyrhizobium</taxon>
    </lineage>
</organism>
<evidence type="ECO:0000259" key="2">
    <source>
        <dbReference type="Pfam" id="PF03972"/>
    </source>
</evidence>
<evidence type="ECO:0000313" key="7">
    <source>
        <dbReference type="Proteomes" id="UP000625079"/>
    </source>
</evidence>
<dbReference type="Proteomes" id="UP000625079">
    <property type="component" value="Unassembled WGS sequence"/>
</dbReference>
<dbReference type="InterPro" id="IPR036148">
    <property type="entry name" value="MmgE/PrpD_sf"/>
</dbReference>
<feature type="domain" description="MmgE/PrpD C-terminal" evidence="3">
    <location>
        <begin position="280"/>
        <end position="450"/>
    </location>
</feature>
<dbReference type="AlphaFoldDB" id="A0A410VJ29"/>
<evidence type="ECO:0000259" key="3">
    <source>
        <dbReference type="Pfam" id="PF19305"/>
    </source>
</evidence>
<reference evidence="4" key="1">
    <citation type="journal article" date="2014" name="Int. J. Syst. Evol. Microbiol.">
        <title>Complete genome sequence of Corynebacterium casei LMG S-19264T (=DSM 44701T), isolated from a smear-ripened cheese.</title>
        <authorList>
            <consortium name="US DOE Joint Genome Institute (JGI-PGF)"/>
            <person name="Walter F."/>
            <person name="Albersmeier A."/>
            <person name="Kalinowski J."/>
            <person name="Ruckert C."/>
        </authorList>
    </citation>
    <scope>NUCLEOTIDE SEQUENCE</scope>
    <source>
        <strain evidence="4">CGMCC 1.15034</strain>
    </source>
</reference>
<dbReference type="PANTHER" id="PTHR16943">
    <property type="entry name" value="2-METHYLCITRATE DEHYDRATASE-RELATED"/>
    <property type="match status" value="1"/>
</dbReference>
<dbReference type="EMBL" id="CP030058">
    <property type="protein sequence ID" value="QOZ64206.1"/>
    <property type="molecule type" value="Genomic_DNA"/>
</dbReference>
<accession>A0A410VJ29</accession>
<evidence type="ECO:0000313" key="4">
    <source>
        <dbReference type="EMBL" id="GGI27510.1"/>
    </source>
</evidence>
<dbReference type="InterPro" id="IPR005656">
    <property type="entry name" value="MmgE_PrpD"/>
</dbReference>
<evidence type="ECO:0008006" key="8">
    <source>
        <dbReference type="Google" id="ProtNLM"/>
    </source>
</evidence>
<dbReference type="Pfam" id="PF19305">
    <property type="entry name" value="MmgE_PrpD_C"/>
    <property type="match status" value="1"/>
</dbReference>
<dbReference type="Pfam" id="PF03972">
    <property type="entry name" value="MmgE_PrpD_N"/>
    <property type="match status" value="1"/>
</dbReference>
<comment type="similarity">
    <text evidence="1">Belongs to the PrpD family.</text>
</comment>
<dbReference type="SUPFAM" id="SSF103378">
    <property type="entry name" value="2-methylcitrate dehydratase PrpD"/>
    <property type="match status" value="1"/>
</dbReference>
<dbReference type="PANTHER" id="PTHR16943:SF8">
    <property type="entry name" value="2-METHYLCITRATE DEHYDRATASE"/>
    <property type="match status" value="1"/>
</dbReference>
<dbReference type="EMBL" id="BMHC01000010">
    <property type="protein sequence ID" value="GGI27510.1"/>
    <property type="molecule type" value="Genomic_DNA"/>
</dbReference>
<feature type="domain" description="MmgE/PrpD N-terminal" evidence="2">
    <location>
        <begin position="22"/>
        <end position="251"/>
    </location>
</feature>
<dbReference type="InterPro" id="IPR045336">
    <property type="entry name" value="MmgE_PrpD_N"/>
</dbReference>
<proteinExistence type="inferred from homology"/>
<dbReference type="OrthoDB" id="9795089at2"/>
<reference evidence="4" key="3">
    <citation type="submission" date="2022-12" db="EMBL/GenBank/DDBJ databases">
        <authorList>
            <person name="Sun Q."/>
            <person name="Zhou Y."/>
        </authorList>
    </citation>
    <scope>NUCLEOTIDE SEQUENCE</scope>
    <source>
        <strain evidence="4">CGMCC 1.15034</strain>
    </source>
</reference>
<protein>
    <recommendedName>
        <fullName evidence="8">MmgE/PrpD family protein</fullName>
    </recommendedName>
</protein>
<keyword evidence="5" id="KW-0614">Plasmid</keyword>
<dbReference type="Proteomes" id="UP000593880">
    <property type="component" value="Plasmid unnamed"/>
</dbReference>
<evidence type="ECO:0000313" key="6">
    <source>
        <dbReference type="Proteomes" id="UP000593880"/>
    </source>
</evidence>
<reference evidence="5 6" key="2">
    <citation type="submission" date="2018-06" db="EMBL/GenBank/DDBJ databases">
        <title>Comparative genomics of rhizobia nodulating Arachis hypogaea in China.</title>
        <authorList>
            <person name="Li Y."/>
        </authorList>
    </citation>
    <scope>NUCLEOTIDE SEQUENCE [LARGE SCALE GENOMIC DNA]</scope>
    <source>
        <strain evidence="5 6">CCBAU 51658</strain>
        <plasmid evidence="5 6">unnamed</plasmid>
    </source>
</reference>
<geneLocation type="plasmid" evidence="5 6">
    <name>unnamed</name>
</geneLocation>
<name>A0A410VJ29_9BRAD</name>
<dbReference type="InterPro" id="IPR045337">
    <property type="entry name" value="MmgE_PrpD_C"/>
</dbReference>
<dbReference type="Gene3D" id="3.30.1330.120">
    <property type="entry name" value="2-methylcitrate dehydratase PrpD"/>
    <property type="match status" value="1"/>
</dbReference>
<dbReference type="RefSeq" id="WP_128929619.1">
    <property type="nucleotide sequence ID" value="NZ_BMHC01000010.1"/>
</dbReference>